<evidence type="ECO:0000313" key="2">
    <source>
        <dbReference type="EMBL" id="CAK7223004.1"/>
    </source>
</evidence>
<reference evidence="2 3" key="1">
    <citation type="submission" date="2024-01" db="EMBL/GenBank/DDBJ databases">
        <authorList>
            <person name="Allen C."/>
            <person name="Tagirdzhanova G."/>
        </authorList>
    </citation>
    <scope>NUCLEOTIDE SEQUENCE [LARGE SCALE GENOMIC DNA]</scope>
</reference>
<evidence type="ECO:0000256" key="1">
    <source>
        <dbReference type="SAM" id="MobiDB-lite"/>
    </source>
</evidence>
<comment type="caution">
    <text evidence="2">The sequence shown here is derived from an EMBL/GenBank/DDBJ whole genome shotgun (WGS) entry which is preliminary data.</text>
</comment>
<feature type="region of interest" description="Disordered" evidence="1">
    <location>
        <begin position="348"/>
        <end position="410"/>
    </location>
</feature>
<feature type="region of interest" description="Disordered" evidence="1">
    <location>
        <begin position="46"/>
        <end position="76"/>
    </location>
</feature>
<protein>
    <submittedName>
        <fullName evidence="2">Uncharacterized protein</fullName>
    </submittedName>
</protein>
<organism evidence="2 3">
    <name type="scientific">Sporothrix curviconia</name>
    <dbReference type="NCBI Taxonomy" id="1260050"/>
    <lineage>
        <taxon>Eukaryota</taxon>
        <taxon>Fungi</taxon>
        <taxon>Dikarya</taxon>
        <taxon>Ascomycota</taxon>
        <taxon>Pezizomycotina</taxon>
        <taxon>Sordariomycetes</taxon>
        <taxon>Sordariomycetidae</taxon>
        <taxon>Ophiostomatales</taxon>
        <taxon>Ophiostomataceae</taxon>
        <taxon>Sporothrix</taxon>
    </lineage>
</organism>
<dbReference type="EMBL" id="CAWUHB010000026">
    <property type="protein sequence ID" value="CAK7223004.1"/>
    <property type="molecule type" value="Genomic_DNA"/>
</dbReference>
<name>A0ABP0BV51_9PEZI</name>
<keyword evidence="3" id="KW-1185">Reference proteome</keyword>
<feature type="region of interest" description="Disordered" evidence="1">
    <location>
        <begin position="97"/>
        <end position="118"/>
    </location>
</feature>
<proteinExistence type="predicted"/>
<feature type="compositionally biased region" description="Low complexity" evidence="1">
    <location>
        <begin position="354"/>
        <end position="365"/>
    </location>
</feature>
<sequence>MFEAEIKEKDTQLTKLEESYKERTKALICASEKFATDLQQLTRTFSQREEEYRRAVDHASDLATKEAKRTTDETKQEIQRELQQERSRRQSLEKELRQAKQDLSVTEENSKRGEQSNEALQKELAAAKLGNQAVTAHLEEKTRALEQRLDRDATVITKLRAALADKEVDYVNLRSSMEAYDEKVQVLIEHLRGWAQDYTHIGAIRSRLEMLGQIDQSCTATARTREVEQIDSVLAQLRQYCARQLERDKQFDFSPGHLKASPPLYSSDEGHDQRVADLSAFLDAEVAACQPTSHARGQEMWSKTMQAAKLTGSINALTTPANGPEERSSARKPPPVVADRVINVSLDPETSTNASSPPAISSPVPKHSRRETRASVAQKAAMRNPVSPTGTRTTRRSKRKRSETDTSREDAVLVAQTETRVQYTETSAYFQGAEQGEAPIVGNSAKAMVSAPHVMIKMEGQ</sequence>
<accession>A0ABP0BV51</accession>
<evidence type="ECO:0000313" key="3">
    <source>
        <dbReference type="Proteomes" id="UP001642405"/>
    </source>
</evidence>
<gene>
    <name evidence="2" type="ORF">SCUCBS95973_005027</name>
</gene>
<feature type="region of interest" description="Disordered" evidence="1">
    <location>
        <begin position="316"/>
        <end position="336"/>
    </location>
</feature>
<dbReference type="Proteomes" id="UP001642405">
    <property type="component" value="Unassembled WGS sequence"/>
</dbReference>